<dbReference type="PROSITE" id="PS52029">
    <property type="entry name" value="LD_TPASE"/>
    <property type="match status" value="1"/>
</dbReference>
<evidence type="ECO:0000259" key="2">
    <source>
        <dbReference type="PROSITE" id="PS52029"/>
    </source>
</evidence>
<feature type="domain" description="L,D-TPase catalytic" evidence="2">
    <location>
        <begin position="1"/>
        <end position="173"/>
    </location>
</feature>
<dbReference type="Pfam" id="PF03734">
    <property type="entry name" value="YkuD"/>
    <property type="match status" value="1"/>
</dbReference>
<feature type="active site" description="Nucleophile" evidence="1">
    <location>
        <position position="145"/>
    </location>
</feature>
<evidence type="ECO:0000313" key="4">
    <source>
        <dbReference type="Proteomes" id="UP001524587"/>
    </source>
</evidence>
<comment type="pathway">
    <text evidence="1">Cell wall biogenesis; peptidoglycan biosynthesis.</text>
</comment>
<accession>A0ABT1W3G4</accession>
<dbReference type="PANTHER" id="PTHR38589">
    <property type="entry name" value="BLR0621 PROTEIN"/>
    <property type="match status" value="1"/>
</dbReference>
<dbReference type="EMBL" id="JAMSKV010000001">
    <property type="protein sequence ID" value="MCQ8277283.1"/>
    <property type="molecule type" value="Genomic_DNA"/>
</dbReference>
<comment type="caution">
    <text evidence="3">The sequence shown here is derived from an EMBL/GenBank/DDBJ whole genome shotgun (WGS) entry which is preliminary data.</text>
</comment>
<proteinExistence type="predicted"/>
<keyword evidence="1" id="KW-0133">Cell shape</keyword>
<evidence type="ECO:0000256" key="1">
    <source>
        <dbReference type="PROSITE-ProRule" id="PRU01373"/>
    </source>
</evidence>
<keyword evidence="1" id="KW-0961">Cell wall biogenesis/degradation</keyword>
<gene>
    <name evidence="3" type="ORF">NFI95_02315</name>
</gene>
<keyword evidence="4" id="KW-1185">Reference proteome</keyword>
<dbReference type="RefSeq" id="WP_422862716.1">
    <property type="nucleotide sequence ID" value="NZ_JAMSKV010000001.1"/>
</dbReference>
<dbReference type="Proteomes" id="UP001524587">
    <property type="component" value="Unassembled WGS sequence"/>
</dbReference>
<organism evidence="3 4">
    <name type="scientific">Endosaccharibacter trunci</name>
    <dbReference type="NCBI Taxonomy" id="2812733"/>
    <lineage>
        <taxon>Bacteria</taxon>
        <taxon>Pseudomonadati</taxon>
        <taxon>Pseudomonadota</taxon>
        <taxon>Alphaproteobacteria</taxon>
        <taxon>Acetobacterales</taxon>
        <taxon>Acetobacteraceae</taxon>
        <taxon>Endosaccharibacter</taxon>
    </lineage>
</organism>
<sequence length="173" mass="18444">MSIGVIQPLGGHQALLIVAGRRLPAVLGEAGIRWDKREGDRATPAGLLPLRRVFFRADRVSAPACAVRREALAPTDGWCDDPAHQDYNCLVTLPHPARHERMWRDDALYDLVGELGWNDSPRVPGRGSAIFLHVAPPDGAPTAGCIALAPEALREALAAGLTAIEVPAAEGRG</sequence>
<protein>
    <submittedName>
        <fullName evidence="3">L,D-transpeptidase family protein</fullName>
    </submittedName>
</protein>
<reference evidence="3 4" key="1">
    <citation type="submission" date="2022-06" db="EMBL/GenBank/DDBJ databases">
        <title>Endosaccharibacter gen. nov., sp. nov., endophytic bacteria isolated from sugarcane.</title>
        <authorList>
            <person name="Pitiwittayakul N."/>
            <person name="Yukphan P."/>
            <person name="Charoenyingcharoen P."/>
            <person name="Tanasupawat S."/>
        </authorList>
    </citation>
    <scope>NUCLEOTIDE SEQUENCE [LARGE SCALE GENOMIC DNA]</scope>
    <source>
        <strain evidence="3 4">KSS8</strain>
    </source>
</reference>
<dbReference type="PANTHER" id="PTHR38589:SF1">
    <property type="entry name" value="BLR0621 PROTEIN"/>
    <property type="match status" value="1"/>
</dbReference>
<name>A0ABT1W3G4_9PROT</name>
<dbReference type="InterPro" id="IPR005490">
    <property type="entry name" value="LD_TPept_cat_dom"/>
</dbReference>
<feature type="active site" description="Proton donor/acceptor" evidence="1">
    <location>
        <position position="133"/>
    </location>
</feature>
<evidence type="ECO:0000313" key="3">
    <source>
        <dbReference type="EMBL" id="MCQ8277283.1"/>
    </source>
</evidence>
<keyword evidence="1" id="KW-0573">Peptidoglycan synthesis</keyword>